<dbReference type="PANTHER" id="PTHR21015">
    <property type="entry name" value="UDP-N-ACETYLGLUCOSAMINE--N-ACETYLMURAMYL-(PENTAPEPTIDE) PYROPHOSPHORYL-UNDECAPRENOL N-ACETYLGLUCOSAMINE TRANSFERASE 1"/>
    <property type="match status" value="1"/>
</dbReference>
<dbReference type="EMBL" id="KF126374">
    <property type="protein sequence ID" value="AIA93721.1"/>
    <property type="molecule type" value="Genomic_DNA"/>
</dbReference>
<dbReference type="InterPro" id="IPR007235">
    <property type="entry name" value="Glyco_trans_28_C"/>
</dbReference>
<evidence type="ECO:0000313" key="2">
    <source>
        <dbReference type="EMBL" id="AIA93721.1"/>
    </source>
</evidence>
<sequence>MSQMMAAADLVICRAGAATIGELCALGRPSLMVPSPYVAENHQEKNARALENAGACRVLTEPDSTGEKLF</sequence>
<dbReference type="Pfam" id="PF04101">
    <property type="entry name" value="Glyco_tran_28_C"/>
    <property type="match status" value="1"/>
</dbReference>
<organism evidence="2">
    <name type="scientific">uncultured Thermoanaerobacter sp</name>
    <dbReference type="NCBI Taxonomy" id="242695"/>
    <lineage>
        <taxon>Bacteria</taxon>
        <taxon>Bacillati</taxon>
        <taxon>Bacillota</taxon>
        <taxon>Clostridia</taxon>
        <taxon>Thermoanaerobacterales</taxon>
        <taxon>Thermoanaerobacteraceae</taxon>
        <taxon>Thermoanaerobacter</taxon>
        <taxon>environmental samples</taxon>
    </lineage>
</organism>
<protein>
    <submittedName>
        <fullName evidence="2">Glyco_tran_28_C</fullName>
    </submittedName>
</protein>
<accession>A0A060CLM0</accession>
<proteinExistence type="predicted"/>
<dbReference type="SUPFAM" id="SSF53756">
    <property type="entry name" value="UDP-Glycosyltransferase/glycogen phosphorylase"/>
    <property type="match status" value="1"/>
</dbReference>
<dbReference type="Gene3D" id="3.40.50.2000">
    <property type="entry name" value="Glycogen Phosphorylase B"/>
    <property type="match status" value="1"/>
</dbReference>
<dbReference type="AlphaFoldDB" id="A0A060CLM0"/>
<evidence type="ECO:0000259" key="1">
    <source>
        <dbReference type="Pfam" id="PF04101"/>
    </source>
</evidence>
<reference evidence="2" key="1">
    <citation type="journal article" date="2013" name="Environ. Microbiol.">
        <title>Seasonally variable intestinal metagenomes of the red palm weevil (Rhynchophorus ferrugineus).</title>
        <authorList>
            <person name="Jia S."/>
            <person name="Zhang X."/>
            <person name="Zhang G."/>
            <person name="Yin A."/>
            <person name="Zhang S."/>
            <person name="Li F."/>
            <person name="Wang L."/>
            <person name="Zhao D."/>
            <person name="Yun Q."/>
            <person name="Tala"/>
            <person name="Wang J."/>
            <person name="Sun G."/>
            <person name="Baabdullah M."/>
            <person name="Yu X."/>
            <person name="Hu S."/>
            <person name="Al-Mssallem I.S."/>
            <person name="Yu J."/>
        </authorList>
    </citation>
    <scope>NUCLEOTIDE SEQUENCE</scope>
</reference>
<dbReference type="PANTHER" id="PTHR21015:SF22">
    <property type="entry name" value="GLYCOSYLTRANSFERASE"/>
    <property type="match status" value="1"/>
</dbReference>
<dbReference type="GO" id="GO:0016758">
    <property type="term" value="F:hexosyltransferase activity"/>
    <property type="evidence" value="ECO:0007669"/>
    <property type="project" value="InterPro"/>
</dbReference>
<feature type="domain" description="Glycosyl transferase family 28 C-terminal" evidence="1">
    <location>
        <begin position="1"/>
        <end position="69"/>
    </location>
</feature>
<name>A0A060CLM0_9THEO</name>